<dbReference type="Proteomes" id="UP000286045">
    <property type="component" value="Unassembled WGS sequence"/>
</dbReference>
<dbReference type="Gene3D" id="3.20.20.100">
    <property type="entry name" value="NADP-dependent oxidoreductase domain"/>
    <property type="match status" value="1"/>
</dbReference>
<dbReference type="AlphaFoldDB" id="A0A439DD93"/>
<evidence type="ECO:0000256" key="1">
    <source>
        <dbReference type="ARBA" id="ARBA00023002"/>
    </source>
</evidence>
<name>A0A439DD93_9PEZI</name>
<dbReference type="InterPro" id="IPR036812">
    <property type="entry name" value="NAD(P)_OxRdtase_dom_sf"/>
</dbReference>
<organism evidence="3 4">
    <name type="scientific">Xylaria grammica</name>
    <dbReference type="NCBI Taxonomy" id="363999"/>
    <lineage>
        <taxon>Eukaryota</taxon>
        <taxon>Fungi</taxon>
        <taxon>Dikarya</taxon>
        <taxon>Ascomycota</taxon>
        <taxon>Pezizomycotina</taxon>
        <taxon>Sordariomycetes</taxon>
        <taxon>Xylariomycetidae</taxon>
        <taxon>Xylariales</taxon>
        <taxon>Xylariaceae</taxon>
        <taxon>Xylaria</taxon>
    </lineage>
</organism>
<comment type="caution">
    <text evidence="3">The sequence shown here is derived from an EMBL/GenBank/DDBJ whole genome shotgun (WGS) entry which is preliminary data.</text>
</comment>
<dbReference type="CDD" id="cd19075">
    <property type="entry name" value="AKR_AKR7A1-5"/>
    <property type="match status" value="1"/>
</dbReference>
<gene>
    <name evidence="3" type="ORF">EKO27_g2739</name>
</gene>
<dbReference type="InterPro" id="IPR050523">
    <property type="entry name" value="AKR_Detox_Biosynth"/>
</dbReference>
<dbReference type="PRINTS" id="PR00069">
    <property type="entry name" value="ALDKETRDTASE"/>
</dbReference>
<proteinExistence type="predicted"/>
<dbReference type="SUPFAM" id="SSF51430">
    <property type="entry name" value="NAD(P)-linked oxidoreductase"/>
    <property type="match status" value="1"/>
</dbReference>
<dbReference type="EMBL" id="RYZI01000053">
    <property type="protein sequence ID" value="RWA12346.1"/>
    <property type="molecule type" value="Genomic_DNA"/>
</dbReference>
<accession>A0A439DD93</accession>
<sequence>MPLKAPVKIILGTHTVGDKTASPGIVHWDEQKDVKTLLDTFYDRGHRYIDTGSNYPHSEERLGQVGAASRFTIVTKVRDLTPGSHEPAKIASSIKQSLEELKTSTVDTLMLHIPDRKTPFEDTARAINEAFQKGQFKNFGLSNYTAAEVQKFLNICEDKGYVKPSVYEGHYNAIIRGGEKELFPLLRKHNIQFYAYSPAAGGLFSGNAGASTTSKRWDSENIIGKNYNGIYGQPLIQASIAPILAAAEKHGISGHAAALRWTAFHSILDGSYGDGIVFTVSKMEQLHKTLDAIDAGPLPADLADAFSALYSTTEGPSLPYHL</sequence>
<evidence type="ECO:0000313" key="3">
    <source>
        <dbReference type="EMBL" id="RWA12346.1"/>
    </source>
</evidence>
<dbReference type="InterPro" id="IPR020471">
    <property type="entry name" value="AKR"/>
</dbReference>
<dbReference type="GO" id="GO:0016491">
    <property type="term" value="F:oxidoreductase activity"/>
    <property type="evidence" value="ECO:0007669"/>
    <property type="project" value="UniProtKB-KW"/>
</dbReference>
<dbReference type="InterPro" id="IPR023210">
    <property type="entry name" value="NADP_OxRdtase_dom"/>
</dbReference>
<dbReference type="PANTHER" id="PTHR43364">
    <property type="entry name" value="NADH-SPECIFIC METHYLGLYOXAL REDUCTASE-RELATED"/>
    <property type="match status" value="1"/>
</dbReference>
<dbReference type="STRING" id="363999.A0A439DD93"/>
<evidence type="ECO:0000259" key="2">
    <source>
        <dbReference type="Pfam" id="PF00248"/>
    </source>
</evidence>
<feature type="domain" description="NADP-dependent oxidoreductase" evidence="2">
    <location>
        <begin position="8"/>
        <end position="306"/>
    </location>
</feature>
<dbReference type="PANTHER" id="PTHR43364:SF4">
    <property type="entry name" value="NAD(P)-LINKED OXIDOREDUCTASE SUPERFAMILY PROTEIN"/>
    <property type="match status" value="1"/>
</dbReference>
<dbReference type="Pfam" id="PF00248">
    <property type="entry name" value="Aldo_ket_red"/>
    <property type="match status" value="1"/>
</dbReference>
<keyword evidence="4" id="KW-1185">Reference proteome</keyword>
<evidence type="ECO:0000313" key="4">
    <source>
        <dbReference type="Proteomes" id="UP000286045"/>
    </source>
</evidence>
<reference evidence="3 4" key="1">
    <citation type="submission" date="2018-12" db="EMBL/GenBank/DDBJ databases">
        <title>Draft genome sequence of Xylaria grammica IHI A82.</title>
        <authorList>
            <person name="Buettner E."/>
            <person name="Kellner H."/>
        </authorList>
    </citation>
    <scope>NUCLEOTIDE SEQUENCE [LARGE SCALE GENOMIC DNA]</scope>
    <source>
        <strain evidence="3 4">IHI A82</strain>
    </source>
</reference>
<keyword evidence="1" id="KW-0560">Oxidoreductase</keyword>
<protein>
    <recommendedName>
        <fullName evidence="2">NADP-dependent oxidoreductase domain-containing protein</fullName>
    </recommendedName>
</protein>